<accession>A0ABN8EJF0</accession>
<dbReference type="Pfam" id="PF09694">
    <property type="entry name" value="Gcw_chp"/>
    <property type="match status" value="1"/>
</dbReference>
<organism evidence="2 3">
    <name type="scientific">Sinobacterium norvegicum</name>
    <dbReference type="NCBI Taxonomy" id="1641715"/>
    <lineage>
        <taxon>Bacteria</taxon>
        <taxon>Pseudomonadati</taxon>
        <taxon>Pseudomonadota</taxon>
        <taxon>Gammaproteobacteria</taxon>
        <taxon>Cellvibrionales</taxon>
        <taxon>Spongiibacteraceae</taxon>
        <taxon>Sinobacterium</taxon>
    </lineage>
</organism>
<evidence type="ECO:0008006" key="4">
    <source>
        <dbReference type="Google" id="ProtNLM"/>
    </source>
</evidence>
<protein>
    <recommendedName>
        <fullName evidence="4">Histidine kinase</fullName>
    </recommendedName>
</protein>
<feature type="chain" id="PRO_5045901470" description="Histidine kinase" evidence="1">
    <location>
        <begin position="25"/>
        <end position="244"/>
    </location>
</feature>
<evidence type="ECO:0000313" key="2">
    <source>
        <dbReference type="EMBL" id="CAH0991793.1"/>
    </source>
</evidence>
<sequence length="244" mass="26084">MLKKSLLASSVAAVLSLGVMPAMAEEVAVVEIEEEAEGPNYVSATVGVSNLYLWRGLNLSDGKGSGSIYGSLDWSHDLGFYAGVWGASGDGSLGTEYDLYGGYTFETGDFFADIMFANYVYPEQDDEPFGDNTGSDVIVTLGFAGVEGSYTKRIAGGGYDDAYLTLGYSYAQFGATLGYQHFADYEGDGEDANYTHLDVNYAFNDNLTFTVSKVVDRNSDAGTLADVAPDATLFVVAYDMAFDL</sequence>
<proteinExistence type="predicted"/>
<dbReference type="NCBIfam" id="TIGR02001">
    <property type="entry name" value="gcw_chp"/>
    <property type="match status" value="1"/>
</dbReference>
<evidence type="ECO:0000256" key="1">
    <source>
        <dbReference type="SAM" id="SignalP"/>
    </source>
</evidence>
<reference evidence="2" key="1">
    <citation type="submission" date="2021-12" db="EMBL/GenBank/DDBJ databases">
        <authorList>
            <person name="Rodrigo-Torres L."/>
            <person name="Arahal R. D."/>
            <person name="Lucena T."/>
        </authorList>
    </citation>
    <scope>NUCLEOTIDE SEQUENCE</scope>
    <source>
        <strain evidence="2">CECT 8267</strain>
    </source>
</reference>
<dbReference type="RefSeq" id="WP_237444493.1">
    <property type="nucleotide sequence ID" value="NZ_CAKLPX010000002.1"/>
</dbReference>
<dbReference type="InterPro" id="IPR010239">
    <property type="entry name" value="CHP02001"/>
</dbReference>
<feature type="signal peptide" evidence="1">
    <location>
        <begin position="1"/>
        <end position="24"/>
    </location>
</feature>
<evidence type="ECO:0000313" key="3">
    <source>
        <dbReference type="Proteomes" id="UP000838100"/>
    </source>
</evidence>
<dbReference type="EMBL" id="CAKLPX010000002">
    <property type="protein sequence ID" value="CAH0991793.1"/>
    <property type="molecule type" value="Genomic_DNA"/>
</dbReference>
<keyword evidence="1" id="KW-0732">Signal</keyword>
<keyword evidence="3" id="KW-1185">Reference proteome</keyword>
<dbReference type="Proteomes" id="UP000838100">
    <property type="component" value="Unassembled WGS sequence"/>
</dbReference>
<gene>
    <name evidence="2" type="ORF">SIN8267_01908</name>
</gene>
<name>A0ABN8EJF0_9GAMM</name>
<comment type="caution">
    <text evidence="2">The sequence shown here is derived from an EMBL/GenBank/DDBJ whole genome shotgun (WGS) entry which is preliminary data.</text>
</comment>